<evidence type="ECO:0000259" key="2">
    <source>
        <dbReference type="Pfam" id="PF07238"/>
    </source>
</evidence>
<dbReference type="Gene3D" id="2.40.10.220">
    <property type="entry name" value="predicted glycosyltransferase like domains"/>
    <property type="match status" value="1"/>
</dbReference>
<sequence length="115" mass="12714">MIHQSQDRYSLAAQEDRSAPRAKLAIPGQLRASGGRAFQTVVHDLSVSGFSAAALNRMHEGQLCWLTMPGLESLQAQVVWWEKSMVGCAFSELLSPLVHDSILARFGDPSYQRPF</sequence>
<dbReference type="GeneID" id="93685699"/>
<dbReference type="AlphaFoldDB" id="A0A0L1KBB2"/>
<name>A0A0L1KBB2_9SPHN</name>
<evidence type="ECO:0000256" key="1">
    <source>
        <dbReference type="SAM" id="MobiDB-lite"/>
    </source>
</evidence>
<evidence type="ECO:0000313" key="3">
    <source>
        <dbReference type="EMBL" id="KNH01216.1"/>
    </source>
</evidence>
<dbReference type="GO" id="GO:0035438">
    <property type="term" value="F:cyclic-di-GMP binding"/>
    <property type="evidence" value="ECO:0007669"/>
    <property type="project" value="InterPro"/>
</dbReference>
<dbReference type="InterPro" id="IPR009875">
    <property type="entry name" value="PilZ_domain"/>
</dbReference>
<feature type="region of interest" description="Disordered" evidence="1">
    <location>
        <begin position="1"/>
        <end position="20"/>
    </location>
</feature>
<evidence type="ECO:0000313" key="4">
    <source>
        <dbReference type="Proteomes" id="UP000037446"/>
    </source>
</evidence>
<proteinExistence type="predicted"/>
<comment type="caution">
    <text evidence="3">The sequence shown here is derived from an EMBL/GenBank/DDBJ whole genome shotgun (WGS) entry which is preliminary data.</text>
</comment>
<reference evidence="3" key="1">
    <citation type="submission" date="2015-02" db="EMBL/GenBank/DDBJ databases">
        <authorList>
            <person name="Chooi Y.-H."/>
        </authorList>
    </citation>
    <scope>NUCLEOTIDE SEQUENCE [LARGE SCALE GENOMIC DNA]</scope>
    <source>
        <strain evidence="3">LAMA 915</strain>
    </source>
</reference>
<dbReference type="SUPFAM" id="SSF141371">
    <property type="entry name" value="PilZ domain-like"/>
    <property type="match status" value="1"/>
</dbReference>
<dbReference type="RefSeq" id="WP_050601172.1">
    <property type="nucleotide sequence ID" value="NZ_JYNE01000027.1"/>
</dbReference>
<dbReference type="EMBL" id="JYNE01000027">
    <property type="protein sequence ID" value="KNH01216.1"/>
    <property type="molecule type" value="Genomic_DNA"/>
</dbReference>
<organism evidence="3 4">
    <name type="scientific">Qipengyuania citrea LAMA 915</name>
    <dbReference type="NCBI Taxonomy" id="1306953"/>
    <lineage>
        <taxon>Bacteria</taxon>
        <taxon>Pseudomonadati</taxon>
        <taxon>Pseudomonadota</taxon>
        <taxon>Alphaproteobacteria</taxon>
        <taxon>Sphingomonadales</taxon>
        <taxon>Erythrobacteraceae</taxon>
        <taxon>Qipengyuania</taxon>
    </lineage>
</organism>
<gene>
    <name evidence="3" type="ORF">J121_2232</name>
</gene>
<accession>A0A0L1KBB2</accession>
<dbReference type="Proteomes" id="UP000037446">
    <property type="component" value="Unassembled WGS sequence"/>
</dbReference>
<dbReference type="Pfam" id="PF07238">
    <property type="entry name" value="PilZ"/>
    <property type="match status" value="1"/>
</dbReference>
<protein>
    <submittedName>
        <fullName evidence="3">Pilus protein</fullName>
    </submittedName>
</protein>
<feature type="domain" description="PilZ" evidence="2">
    <location>
        <begin position="16"/>
        <end position="93"/>
    </location>
</feature>
<dbReference type="PATRIC" id="fig|1306953.7.peg.2306"/>